<evidence type="ECO:0000313" key="3">
    <source>
        <dbReference type="Proteomes" id="UP000025227"/>
    </source>
</evidence>
<name>A0A7I4XSL9_HAECO</name>
<feature type="compositionally biased region" description="Basic and acidic residues" evidence="1">
    <location>
        <begin position="111"/>
        <end position="123"/>
    </location>
</feature>
<feature type="region of interest" description="Disordered" evidence="1">
    <location>
        <begin position="39"/>
        <end position="224"/>
    </location>
</feature>
<keyword evidence="2" id="KW-0472">Membrane</keyword>
<protein>
    <submittedName>
        <fullName evidence="4">EOG090X0BWU</fullName>
    </submittedName>
</protein>
<reference evidence="4" key="1">
    <citation type="submission" date="2020-12" db="UniProtKB">
        <authorList>
            <consortium name="WormBaseParasite"/>
        </authorList>
    </citation>
    <scope>IDENTIFICATION</scope>
    <source>
        <strain evidence="4">MHco3</strain>
    </source>
</reference>
<feature type="transmembrane region" description="Helical" evidence="2">
    <location>
        <begin position="12"/>
        <end position="30"/>
    </location>
</feature>
<evidence type="ECO:0000256" key="1">
    <source>
        <dbReference type="SAM" id="MobiDB-lite"/>
    </source>
</evidence>
<dbReference type="AlphaFoldDB" id="A0A7I4XSL9"/>
<feature type="compositionally biased region" description="Basic and acidic residues" evidence="1">
    <location>
        <begin position="71"/>
        <end position="91"/>
    </location>
</feature>
<keyword evidence="2" id="KW-1133">Transmembrane helix</keyword>
<evidence type="ECO:0000313" key="4">
    <source>
        <dbReference type="WBParaSite" id="HCON_00002760-00002"/>
    </source>
</evidence>
<organism evidence="3 4">
    <name type="scientific">Haemonchus contortus</name>
    <name type="common">Barber pole worm</name>
    <dbReference type="NCBI Taxonomy" id="6289"/>
    <lineage>
        <taxon>Eukaryota</taxon>
        <taxon>Metazoa</taxon>
        <taxon>Ecdysozoa</taxon>
        <taxon>Nematoda</taxon>
        <taxon>Chromadorea</taxon>
        <taxon>Rhabditida</taxon>
        <taxon>Rhabditina</taxon>
        <taxon>Rhabditomorpha</taxon>
        <taxon>Strongyloidea</taxon>
        <taxon>Trichostrongylidae</taxon>
        <taxon>Haemonchus</taxon>
    </lineage>
</organism>
<dbReference type="WBParaSite" id="HCON_00002760-00002">
    <property type="protein sequence ID" value="HCON_00002760-00002"/>
    <property type="gene ID" value="HCON_00002760"/>
</dbReference>
<feature type="compositionally biased region" description="Polar residues" evidence="1">
    <location>
        <begin position="147"/>
        <end position="168"/>
    </location>
</feature>
<sequence>MKGCLQILFEYSPYYIPVLFAILLQSLLLCKRQSRSKDVVTPITATTQQSFKEVPKEKAEPSSSSPGENLSNEKPKPSPRGLKDSREKLSEDTTTTTEDALLALERTQMVGDREEATSPRKTETMVLGEWIEEQETQEKKKERRRNGSSPSNTTQCSSVRQLRNSSFDTLLAAPTPSDAALSPRKGIIVSPRKEISTSKRESRNRTSKESVFGSKSTDQSLRSK</sequence>
<feature type="compositionally biased region" description="Polar residues" evidence="1">
    <location>
        <begin position="213"/>
        <end position="224"/>
    </location>
</feature>
<accession>A0A7I4XSL9</accession>
<evidence type="ECO:0000256" key="2">
    <source>
        <dbReference type="SAM" id="Phobius"/>
    </source>
</evidence>
<proteinExistence type="predicted"/>
<dbReference type="OrthoDB" id="10595051at2759"/>
<keyword evidence="3" id="KW-1185">Reference proteome</keyword>
<dbReference type="Proteomes" id="UP000025227">
    <property type="component" value="Unplaced"/>
</dbReference>
<keyword evidence="2" id="KW-0812">Transmembrane</keyword>
<feature type="compositionally biased region" description="Basic and acidic residues" evidence="1">
    <location>
        <begin position="191"/>
        <end position="208"/>
    </location>
</feature>
<feature type="compositionally biased region" description="Low complexity" evidence="1">
    <location>
        <begin position="92"/>
        <end position="105"/>
    </location>
</feature>